<dbReference type="GO" id="GO:0000155">
    <property type="term" value="F:phosphorelay sensor kinase activity"/>
    <property type="evidence" value="ECO:0007669"/>
    <property type="project" value="InterPro"/>
</dbReference>
<evidence type="ECO:0000256" key="6">
    <source>
        <dbReference type="ARBA" id="ARBA00022777"/>
    </source>
</evidence>
<dbReference type="GO" id="GO:0016020">
    <property type="term" value="C:membrane"/>
    <property type="evidence" value="ECO:0007669"/>
    <property type="project" value="InterPro"/>
</dbReference>
<evidence type="ECO:0000256" key="5">
    <source>
        <dbReference type="ARBA" id="ARBA00022741"/>
    </source>
</evidence>
<dbReference type="EC" id="2.7.13.3" evidence="2"/>
<dbReference type="InterPro" id="IPR036890">
    <property type="entry name" value="HATPase_C_sf"/>
</dbReference>
<keyword evidence="8" id="KW-0902">Two-component regulatory system</keyword>
<feature type="region of interest" description="Disordered" evidence="9">
    <location>
        <begin position="1"/>
        <end position="27"/>
    </location>
</feature>
<gene>
    <name evidence="13" type="ORF">FB558_2040</name>
</gene>
<evidence type="ECO:0000256" key="2">
    <source>
        <dbReference type="ARBA" id="ARBA00012438"/>
    </source>
</evidence>
<keyword evidence="10" id="KW-1133">Transmembrane helix</keyword>
<reference evidence="13 14" key="1">
    <citation type="submission" date="2019-06" db="EMBL/GenBank/DDBJ databases">
        <title>Sequencing the genomes of 1000 actinobacteria strains.</title>
        <authorList>
            <person name="Klenk H.-P."/>
        </authorList>
    </citation>
    <scope>NUCLEOTIDE SEQUENCE [LARGE SCALE GENOMIC DNA]</scope>
    <source>
        <strain evidence="13 14">DSM 45301</strain>
    </source>
</reference>
<dbReference type="AlphaFoldDB" id="A0A543E107"/>
<proteinExistence type="predicted"/>
<name>A0A543E107_9PSEU</name>
<organism evidence="13 14">
    <name type="scientific">Pseudonocardia kunmingensis</name>
    <dbReference type="NCBI Taxonomy" id="630975"/>
    <lineage>
        <taxon>Bacteria</taxon>
        <taxon>Bacillati</taxon>
        <taxon>Actinomycetota</taxon>
        <taxon>Actinomycetes</taxon>
        <taxon>Pseudonocardiales</taxon>
        <taxon>Pseudonocardiaceae</taxon>
        <taxon>Pseudonocardia</taxon>
    </lineage>
</organism>
<dbReference type="Gene3D" id="1.20.5.1930">
    <property type="match status" value="1"/>
</dbReference>
<evidence type="ECO:0000256" key="7">
    <source>
        <dbReference type="ARBA" id="ARBA00022840"/>
    </source>
</evidence>
<evidence type="ECO:0000256" key="3">
    <source>
        <dbReference type="ARBA" id="ARBA00022553"/>
    </source>
</evidence>
<keyword evidence="10" id="KW-0812">Transmembrane</keyword>
<dbReference type="SUPFAM" id="SSF55874">
    <property type="entry name" value="ATPase domain of HSP90 chaperone/DNA topoisomerase II/histidine kinase"/>
    <property type="match status" value="1"/>
</dbReference>
<feature type="transmembrane region" description="Helical" evidence="10">
    <location>
        <begin position="167"/>
        <end position="188"/>
    </location>
</feature>
<feature type="transmembrane region" description="Helical" evidence="10">
    <location>
        <begin position="82"/>
        <end position="105"/>
    </location>
</feature>
<dbReference type="PANTHER" id="PTHR24421:SF10">
    <property type="entry name" value="NITRATE_NITRITE SENSOR PROTEIN NARQ"/>
    <property type="match status" value="1"/>
</dbReference>
<dbReference type="PANTHER" id="PTHR24421">
    <property type="entry name" value="NITRATE/NITRITE SENSOR PROTEIN NARX-RELATED"/>
    <property type="match status" value="1"/>
</dbReference>
<dbReference type="GO" id="GO:0046983">
    <property type="term" value="F:protein dimerization activity"/>
    <property type="evidence" value="ECO:0007669"/>
    <property type="project" value="InterPro"/>
</dbReference>
<dbReference type="GO" id="GO:0005524">
    <property type="term" value="F:ATP binding"/>
    <property type="evidence" value="ECO:0007669"/>
    <property type="project" value="UniProtKB-KW"/>
</dbReference>
<keyword evidence="5" id="KW-0547">Nucleotide-binding</keyword>
<dbReference type="Proteomes" id="UP000315677">
    <property type="component" value="Unassembled WGS sequence"/>
</dbReference>
<feature type="domain" description="Histidine kinase/HSP90-like ATPase" evidence="11">
    <location>
        <begin position="331"/>
        <end position="419"/>
    </location>
</feature>
<dbReference type="Pfam" id="PF07730">
    <property type="entry name" value="HisKA_3"/>
    <property type="match status" value="1"/>
</dbReference>
<evidence type="ECO:0000313" key="13">
    <source>
        <dbReference type="EMBL" id="TQM15257.1"/>
    </source>
</evidence>
<dbReference type="Pfam" id="PF02518">
    <property type="entry name" value="HATPase_c"/>
    <property type="match status" value="1"/>
</dbReference>
<dbReference type="InterPro" id="IPR011712">
    <property type="entry name" value="Sig_transdc_His_kin_sub3_dim/P"/>
</dbReference>
<keyword evidence="4" id="KW-0808">Transferase</keyword>
<keyword evidence="14" id="KW-1185">Reference proteome</keyword>
<evidence type="ECO:0000256" key="8">
    <source>
        <dbReference type="ARBA" id="ARBA00023012"/>
    </source>
</evidence>
<dbReference type="InterPro" id="IPR050482">
    <property type="entry name" value="Sensor_HK_TwoCompSys"/>
</dbReference>
<evidence type="ECO:0000256" key="1">
    <source>
        <dbReference type="ARBA" id="ARBA00000085"/>
    </source>
</evidence>
<protein>
    <recommendedName>
        <fullName evidence="2">histidine kinase</fullName>
        <ecNumber evidence="2">2.7.13.3</ecNumber>
    </recommendedName>
</protein>
<comment type="caution">
    <text evidence="13">The sequence shown here is derived from an EMBL/GenBank/DDBJ whole genome shotgun (WGS) entry which is preliminary data.</text>
</comment>
<evidence type="ECO:0000256" key="4">
    <source>
        <dbReference type="ARBA" id="ARBA00022679"/>
    </source>
</evidence>
<keyword evidence="3" id="KW-0597">Phosphoprotein</keyword>
<dbReference type="EMBL" id="VFPA01000001">
    <property type="protein sequence ID" value="TQM15257.1"/>
    <property type="molecule type" value="Genomic_DNA"/>
</dbReference>
<evidence type="ECO:0000259" key="12">
    <source>
        <dbReference type="Pfam" id="PF07730"/>
    </source>
</evidence>
<accession>A0A543E107</accession>
<dbReference type="CDD" id="cd16917">
    <property type="entry name" value="HATPase_UhpB-NarQ-NarX-like"/>
    <property type="match status" value="1"/>
</dbReference>
<evidence type="ECO:0000256" key="9">
    <source>
        <dbReference type="SAM" id="MobiDB-lite"/>
    </source>
</evidence>
<sequence>MGARPRPETVIGRPGPGYGGRVQPHAEAGPASTIHRKVGIAILVGGVLLFAGLDVLVFALGSRTTGAAGPWAGLALRLVLDLAALAILRAPVLVTSLTIAGALALQVSELVSPGLLVATPVLTGDPLTPSVTPLVVATAVQVHNRRSTWVLVGVLTVLATRPWDPSLLTVSLGLLVTAFPALLGRYLVARRTLMANLRERAERTDREQHLLAEQARAEERRRLASEMHDVVTHRVSLMVLQAGALEVTARDDATRRAAEGLRDAGMQALDELRDLVGVFGGERTGESPPVGPPAPRADLSELVDASVAAGVDVRLDRAGDADAVPPAVLRTAHRVVQEALTNVHKHAPGGRVHVEVRYGAELVTVAVSNTAATADAVLVASGSGSGLRGLRERVEVIGGTLRAGARPDGGFAVRAEIPVVTS</sequence>
<evidence type="ECO:0000256" key="10">
    <source>
        <dbReference type="SAM" id="Phobius"/>
    </source>
</evidence>
<evidence type="ECO:0000259" key="11">
    <source>
        <dbReference type="Pfam" id="PF02518"/>
    </source>
</evidence>
<keyword evidence="7" id="KW-0067">ATP-binding</keyword>
<feature type="transmembrane region" description="Helical" evidence="10">
    <location>
        <begin position="38"/>
        <end position="61"/>
    </location>
</feature>
<dbReference type="Gene3D" id="3.30.565.10">
    <property type="entry name" value="Histidine kinase-like ATPase, C-terminal domain"/>
    <property type="match status" value="1"/>
</dbReference>
<keyword evidence="10" id="KW-0472">Membrane</keyword>
<comment type="catalytic activity">
    <reaction evidence="1">
        <text>ATP + protein L-histidine = ADP + protein N-phospho-L-histidine.</text>
        <dbReference type="EC" id="2.7.13.3"/>
    </reaction>
</comment>
<feature type="domain" description="Signal transduction histidine kinase subgroup 3 dimerisation and phosphoacceptor" evidence="12">
    <location>
        <begin position="219"/>
        <end position="279"/>
    </location>
</feature>
<dbReference type="InterPro" id="IPR003594">
    <property type="entry name" value="HATPase_dom"/>
</dbReference>
<evidence type="ECO:0000313" key="14">
    <source>
        <dbReference type="Proteomes" id="UP000315677"/>
    </source>
</evidence>
<keyword evidence="6 13" id="KW-0418">Kinase</keyword>